<comment type="caution">
    <text evidence="7">The sequence shown here is derived from an EMBL/GenBank/DDBJ whole genome shotgun (WGS) entry which is preliminary data.</text>
</comment>
<dbReference type="EMBL" id="BARU01031975">
    <property type="protein sequence ID" value="GAH65759.1"/>
    <property type="molecule type" value="Genomic_DNA"/>
</dbReference>
<dbReference type="InterPro" id="IPR007267">
    <property type="entry name" value="GtrA_DPMS_TM"/>
</dbReference>
<dbReference type="GO" id="GO:0000271">
    <property type="term" value="P:polysaccharide biosynthetic process"/>
    <property type="evidence" value="ECO:0007669"/>
    <property type="project" value="InterPro"/>
</dbReference>
<reference evidence="7" key="1">
    <citation type="journal article" date="2014" name="Front. Microbiol.">
        <title>High frequency of phylogenetically diverse reductive dehalogenase-homologous genes in deep subseafloor sedimentary metagenomes.</title>
        <authorList>
            <person name="Kawai M."/>
            <person name="Futagami T."/>
            <person name="Toyoda A."/>
            <person name="Takaki Y."/>
            <person name="Nishi S."/>
            <person name="Hori S."/>
            <person name="Arai W."/>
            <person name="Tsubouchi T."/>
            <person name="Morono Y."/>
            <person name="Uchiyama I."/>
            <person name="Ito T."/>
            <person name="Fujiyama A."/>
            <person name="Inagaki F."/>
            <person name="Takami H."/>
        </authorList>
    </citation>
    <scope>NUCLEOTIDE SEQUENCE</scope>
    <source>
        <strain evidence="7">Expedition CK06-06</strain>
    </source>
</reference>
<dbReference type="Pfam" id="PF04138">
    <property type="entry name" value="GtrA_DPMS_TM"/>
    <property type="match status" value="1"/>
</dbReference>
<keyword evidence="4 5" id="KW-0472">Membrane</keyword>
<proteinExistence type="predicted"/>
<keyword evidence="3 5" id="KW-1133">Transmembrane helix</keyword>
<evidence type="ECO:0000313" key="7">
    <source>
        <dbReference type="EMBL" id="GAH65759.1"/>
    </source>
</evidence>
<protein>
    <recommendedName>
        <fullName evidence="6">GtrA/DPMS transmembrane domain-containing protein</fullName>
    </recommendedName>
</protein>
<dbReference type="AlphaFoldDB" id="X1II02"/>
<evidence type="ECO:0000256" key="2">
    <source>
        <dbReference type="ARBA" id="ARBA00022692"/>
    </source>
</evidence>
<organism evidence="7">
    <name type="scientific">marine sediment metagenome</name>
    <dbReference type="NCBI Taxonomy" id="412755"/>
    <lineage>
        <taxon>unclassified sequences</taxon>
        <taxon>metagenomes</taxon>
        <taxon>ecological metagenomes</taxon>
    </lineage>
</organism>
<keyword evidence="2 5" id="KW-0812">Transmembrane</keyword>
<evidence type="ECO:0000256" key="5">
    <source>
        <dbReference type="SAM" id="Phobius"/>
    </source>
</evidence>
<gene>
    <name evidence="7" type="ORF">S03H2_50496</name>
</gene>
<feature type="transmembrane region" description="Helical" evidence="5">
    <location>
        <begin position="21"/>
        <end position="46"/>
    </location>
</feature>
<comment type="subcellular location">
    <subcellularLocation>
        <location evidence="1">Membrane</location>
        <topology evidence="1">Multi-pass membrane protein</topology>
    </subcellularLocation>
</comment>
<feature type="domain" description="GtrA/DPMS transmembrane" evidence="6">
    <location>
        <begin position="15"/>
        <end position="61"/>
    </location>
</feature>
<evidence type="ECO:0000256" key="3">
    <source>
        <dbReference type="ARBA" id="ARBA00022989"/>
    </source>
</evidence>
<evidence type="ECO:0000256" key="4">
    <source>
        <dbReference type="ARBA" id="ARBA00023136"/>
    </source>
</evidence>
<evidence type="ECO:0000259" key="6">
    <source>
        <dbReference type="Pfam" id="PF04138"/>
    </source>
</evidence>
<name>X1II02_9ZZZZ</name>
<evidence type="ECO:0000256" key="1">
    <source>
        <dbReference type="ARBA" id="ARBA00004141"/>
    </source>
</evidence>
<sequence>MSKKLKSYKLGTKPMINISVLGALTELFGVYYLLANLFGIAGALLWNFGMNTKWTWRYDETK</sequence>
<accession>X1II02</accession>
<dbReference type="GO" id="GO:0016020">
    <property type="term" value="C:membrane"/>
    <property type="evidence" value="ECO:0007669"/>
    <property type="project" value="UniProtKB-SubCell"/>
</dbReference>